<protein>
    <submittedName>
        <fullName evidence="2">Uncharacterized protein</fullName>
    </submittedName>
</protein>
<evidence type="ECO:0000256" key="1">
    <source>
        <dbReference type="SAM" id="Phobius"/>
    </source>
</evidence>
<feature type="transmembrane region" description="Helical" evidence="1">
    <location>
        <begin position="33"/>
        <end position="51"/>
    </location>
</feature>
<sequence length="111" mass="12279">MPGLLPWCDFDNVFMDLSIPGDRNFMVTYDGTLWAMNGIFLGVIIGSNIVGGRIQGAEIGIGHRPSHYEKTYVMDEDYGAKKDCEFTQLEAPYDALRPIDENGTPGKCDKG</sequence>
<dbReference type="EMBL" id="OQ749652">
    <property type="protein sequence ID" value="WIC39567.1"/>
    <property type="molecule type" value="Genomic_DNA"/>
</dbReference>
<name>A0AAF0RXD9_9CAUD</name>
<evidence type="ECO:0000313" key="2">
    <source>
        <dbReference type="EMBL" id="WIC39567.1"/>
    </source>
</evidence>
<keyword evidence="1" id="KW-0812">Transmembrane</keyword>
<reference evidence="2" key="1">
    <citation type="submission" date="2023-04" db="EMBL/GenBank/DDBJ databases">
        <title>Bacteriophage Phass-1 Discovered in the Human Gut Virome - the Founding Member of the Proposed New Family Phassviridae.</title>
        <authorList>
            <person name="Tikunov A.Y."/>
            <person name="Morozova V.V."/>
            <person name="Chechushkov A.V."/>
            <person name="Tikunova N.V."/>
        </authorList>
    </citation>
    <scope>NUCLEOTIDE SEQUENCE</scope>
</reference>
<dbReference type="Proteomes" id="UP001237988">
    <property type="component" value="Segment"/>
</dbReference>
<keyword evidence="1" id="KW-0472">Membrane</keyword>
<evidence type="ECO:0000313" key="3">
    <source>
        <dbReference type="Proteomes" id="UP001237988"/>
    </source>
</evidence>
<organism evidence="2 3">
    <name type="scientific">Phage Phass-1</name>
    <dbReference type="NCBI Taxonomy" id="3043662"/>
    <lineage>
        <taxon>Viruses</taxon>
        <taxon>Duplodnaviria</taxon>
        <taxon>Heunggongvirae</taxon>
        <taxon>Uroviricota</taxon>
        <taxon>Caudoviricetes</taxon>
        <taxon>Caudoviricetes code 15 clade</taxon>
    </lineage>
</organism>
<keyword evidence="1" id="KW-1133">Transmembrane helix</keyword>
<proteinExistence type="predicted"/>
<accession>A0AAF0RXD9</accession>